<dbReference type="RefSeq" id="WP_242936912.1">
    <property type="nucleotide sequence ID" value="NZ_CP094326.1"/>
</dbReference>
<keyword evidence="7" id="KW-0520">NAD</keyword>
<evidence type="ECO:0000256" key="2">
    <source>
        <dbReference type="ARBA" id="ARBA00008072"/>
    </source>
</evidence>
<keyword evidence="6" id="KW-0560">Oxidoreductase</keyword>
<evidence type="ECO:0000256" key="3">
    <source>
        <dbReference type="ARBA" id="ARBA00013190"/>
    </source>
</evidence>
<accession>A0ABY3YKZ2</accession>
<dbReference type="PANTHER" id="PTHR42940:SF3">
    <property type="entry name" value="ALCOHOL DEHYDROGENASE 1-RELATED"/>
    <property type="match status" value="1"/>
</dbReference>
<evidence type="ECO:0000313" key="12">
    <source>
        <dbReference type="Proteomes" id="UP000829476"/>
    </source>
</evidence>
<feature type="domain" description="Alcohol dehydrogenase-like C-terminal" evidence="9">
    <location>
        <begin position="192"/>
        <end position="319"/>
    </location>
</feature>
<sequence length="361" mass="39257">MCNTKARAKIFKQPHESFGHLEIEIPEPDNEEIIVQITYTTICTSDLHTYYGRRKSPSPGILGHEIIGKIVKLGQHIHSDYNGEKITTGDLITWSVYAFDPDNLQAKRGIPQKSPGLFKYGHQTILNDSPLSGGFATHCVLKKGSSVFKLSTELLPSEAAPLNCTHATVAGALRLAGDIDNKNVMVFGAGMLGLSACAMSKERGAKNVYAADINPERLSTAKKFGTSETFIASLSKTEIIENLNGEDIDIVIDTTGNPEAMALGINLLTLGGVAVWVGAVYNAPKTQIDAETIVRNILSVKGLHNYTPQDLATAIEFMNSCHKKYPFKELVGKEYSLCELDTAFKTANTGIHHRVGINQNL</sequence>
<dbReference type="Proteomes" id="UP000829476">
    <property type="component" value="Chromosome"/>
</dbReference>
<organism evidence="11 12">
    <name type="scientific">Zhouia spongiae</name>
    <dbReference type="NCBI Taxonomy" id="2202721"/>
    <lineage>
        <taxon>Bacteria</taxon>
        <taxon>Pseudomonadati</taxon>
        <taxon>Bacteroidota</taxon>
        <taxon>Flavobacteriia</taxon>
        <taxon>Flavobacteriales</taxon>
        <taxon>Flavobacteriaceae</taxon>
        <taxon>Zhouia</taxon>
    </lineage>
</organism>
<protein>
    <recommendedName>
        <fullName evidence="3">alcohol dehydrogenase</fullName>
        <ecNumber evidence="3">1.1.1.1</ecNumber>
    </recommendedName>
</protein>
<evidence type="ECO:0000313" key="11">
    <source>
        <dbReference type="EMBL" id="UNY98506.1"/>
    </source>
</evidence>
<dbReference type="SUPFAM" id="SSF50129">
    <property type="entry name" value="GroES-like"/>
    <property type="match status" value="1"/>
</dbReference>
<dbReference type="PANTHER" id="PTHR42940">
    <property type="entry name" value="ALCOHOL DEHYDROGENASE 1-RELATED"/>
    <property type="match status" value="1"/>
</dbReference>
<keyword evidence="12" id="KW-1185">Reference proteome</keyword>
<dbReference type="Gene3D" id="3.40.50.720">
    <property type="entry name" value="NAD(P)-binding Rossmann-like Domain"/>
    <property type="match status" value="1"/>
</dbReference>
<dbReference type="InterPro" id="IPR013154">
    <property type="entry name" value="ADH-like_N"/>
</dbReference>
<proteinExistence type="inferred from homology"/>
<dbReference type="PROSITE" id="PS00059">
    <property type="entry name" value="ADH_ZINC"/>
    <property type="match status" value="1"/>
</dbReference>
<evidence type="ECO:0000259" key="10">
    <source>
        <dbReference type="Pfam" id="PF08240"/>
    </source>
</evidence>
<dbReference type="InterPro" id="IPR013149">
    <property type="entry name" value="ADH-like_C"/>
</dbReference>
<evidence type="ECO:0000256" key="6">
    <source>
        <dbReference type="ARBA" id="ARBA00023002"/>
    </source>
</evidence>
<dbReference type="Pfam" id="PF08240">
    <property type="entry name" value="ADH_N"/>
    <property type="match status" value="1"/>
</dbReference>
<name>A0ABY3YKZ2_9FLAO</name>
<dbReference type="Pfam" id="PF00107">
    <property type="entry name" value="ADH_zinc_N"/>
    <property type="match status" value="1"/>
</dbReference>
<dbReference type="InterPro" id="IPR002328">
    <property type="entry name" value="ADH_Zn_CS"/>
</dbReference>
<feature type="domain" description="Alcohol dehydrogenase-like N-terminal" evidence="10">
    <location>
        <begin position="30"/>
        <end position="149"/>
    </location>
</feature>
<dbReference type="EMBL" id="CP094326">
    <property type="protein sequence ID" value="UNY98506.1"/>
    <property type="molecule type" value="Genomic_DNA"/>
</dbReference>
<evidence type="ECO:0000256" key="1">
    <source>
        <dbReference type="ARBA" id="ARBA00001947"/>
    </source>
</evidence>
<evidence type="ECO:0000259" key="9">
    <source>
        <dbReference type="Pfam" id="PF00107"/>
    </source>
</evidence>
<dbReference type="InterPro" id="IPR011032">
    <property type="entry name" value="GroES-like_sf"/>
</dbReference>
<dbReference type="SUPFAM" id="SSF51735">
    <property type="entry name" value="NAD(P)-binding Rossmann-fold domains"/>
    <property type="match status" value="1"/>
</dbReference>
<reference evidence="11 12" key="1">
    <citation type="journal article" date="2018" name="Int. J. Syst. Evol. Microbiol.">
        <title>Zhouia spongiae sp. nov., isolated from a marine sponge.</title>
        <authorList>
            <person name="Zhuang L."/>
            <person name="Lin B."/>
            <person name="Qin F."/>
            <person name="Luo L."/>
        </authorList>
    </citation>
    <scope>NUCLEOTIDE SEQUENCE [LARGE SCALE GENOMIC DNA]</scope>
    <source>
        <strain evidence="11 12">HN-Y44</strain>
    </source>
</reference>
<comment type="cofactor">
    <cofactor evidence="1 8">
        <name>Zn(2+)</name>
        <dbReference type="ChEBI" id="CHEBI:29105"/>
    </cofactor>
</comment>
<dbReference type="InterPro" id="IPR036291">
    <property type="entry name" value="NAD(P)-bd_dom_sf"/>
</dbReference>
<dbReference type="Gene3D" id="3.90.180.10">
    <property type="entry name" value="Medium-chain alcohol dehydrogenases, catalytic domain"/>
    <property type="match status" value="1"/>
</dbReference>
<keyword evidence="4 8" id="KW-0479">Metal-binding</keyword>
<dbReference type="EC" id="1.1.1.1" evidence="3"/>
<evidence type="ECO:0000256" key="8">
    <source>
        <dbReference type="RuleBase" id="RU361277"/>
    </source>
</evidence>
<gene>
    <name evidence="11" type="ORF">MQE36_15675</name>
</gene>
<evidence type="ECO:0000256" key="7">
    <source>
        <dbReference type="ARBA" id="ARBA00023027"/>
    </source>
</evidence>
<evidence type="ECO:0000256" key="5">
    <source>
        <dbReference type="ARBA" id="ARBA00022833"/>
    </source>
</evidence>
<comment type="similarity">
    <text evidence="2 8">Belongs to the zinc-containing alcohol dehydrogenase family.</text>
</comment>
<keyword evidence="5 8" id="KW-0862">Zinc</keyword>
<evidence type="ECO:0000256" key="4">
    <source>
        <dbReference type="ARBA" id="ARBA00022723"/>
    </source>
</evidence>